<dbReference type="Proteomes" id="UP000050417">
    <property type="component" value="Unassembled WGS sequence"/>
</dbReference>
<protein>
    <recommendedName>
        <fullName evidence="4">Peptidyl-prolyl cis-trans isomerase</fullName>
        <shortName evidence="4">PPIase</shortName>
        <ecNumber evidence="4">5.2.1.8</ecNumber>
    </recommendedName>
</protein>
<dbReference type="GO" id="GO:0003755">
    <property type="term" value="F:peptidyl-prolyl cis-trans isomerase activity"/>
    <property type="evidence" value="ECO:0007669"/>
    <property type="project" value="UniProtKB-UniRule"/>
</dbReference>
<organism evidence="6 7">
    <name type="scientific">Ornatilinea apprima</name>
    <dbReference type="NCBI Taxonomy" id="1134406"/>
    <lineage>
        <taxon>Bacteria</taxon>
        <taxon>Bacillati</taxon>
        <taxon>Chloroflexota</taxon>
        <taxon>Anaerolineae</taxon>
        <taxon>Anaerolineales</taxon>
        <taxon>Anaerolineaceae</taxon>
        <taxon>Ornatilinea</taxon>
    </lineage>
</organism>
<evidence type="ECO:0000259" key="5">
    <source>
        <dbReference type="PROSITE" id="PS50072"/>
    </source>
</evidence>
<dbReference type="PATRIC" id="fig|1134406.4.peg.1449"/>
<comment type="function">
    <text evidence="1 4">PPIases accelerate the folding of proteins. It catalyzes the cis-trans isomerization of proline imidic peptide bonds in oligopeptides.</text>
</comment>
<evidence type="ECO:0000256" key="3">
    <source>
        <dbReference type="ARBA" id="ARBA00023235"/>
    </source>
</evidence>
<reference evidence="6 7" key="1">
    <citation type="submission" date="2015-07" db="EMBL/GenBank/DDBJ databases">
        <title>Genome sequence of Ornatilinea apprima DSM 23815.</title>
        <authorList>
            <person name="Hemp J."/>
            <person name="Ward L.M."/>
            <person name="Pace L.A."/>
            <person name="Fischer W.W."/>
        </authorList>
    </citation>
    <scope>NUCLEOTIDE SEQUENCE [LARGE SCALE GENOMIC DNA]</scope>
    <source>
        <strain evidence="6 7">P3M-1</strain>
    </source>
</reference>
<dbReference type="InterPro" id="IPR044666">
    <property type="entry name" value="Cyclophilin_A-like"/>
</dbReference>
<feature type="domain" description="PPIase cyclophilin-type" evidence="5">
    <location>
        <begin position="29"/>
        <end position="171"/>
    </location>
</feature>
<dbReference type="InterPro" id="IPR029000">
    <property type="entry name" value="Cyclophilin-like_dom_sf"/>
</dbReference>
<comment type="similarity">
    <text evidence="4">Belongs to the cyclophilin-type PPIase family.</text>
</comment>
<dbReference type="Gene3D" id="2.40.100.10">
    <property type="entry name" value="Cyclophilin-like"/>
    <property type="match status" value="1"/>
</dbReference>
<evidence type="ECO:0000256" key="1">
    <source>
        <dbReference type="ARBA" id="ARBA00002388"/>
    </source>
</evidence>
<dbReference type="InterPro" id="IPR002130">
    <property type="entry name" value="Cyclophilin-type_PPIase_dom"/>
</dbReference>
<dbReference type="EMBL" id="LGCL01000022">
    <property type="protein sequence ID" value="KPL77686.1"/>
    <property type="molecule type" value="Genomic_DNA"/>
</dbReference>
<comment type="caution">
    <text evidence="6">The sequence shown here is derived from an EMBL/GenBank/DDBJ whole genome shotgun (WGS) entry which is preliminary data.</text>
</comment>
<dbReference type="SUPFAM" id="SSF50891">
    <property type="entry name" value="Cyclophilin-like"/>
    <property type="match status" value="1"/>
</dbReference>
<sequence length="171" mass="18288">MEELQFSECPAPQIKAGRSYTATFHTSKGDVLVELYPDQAPAAVNNFVFLARGGWYNETIFHRVIPGVIAQGGDPSGTGYGNPGYAFADEIGTLTFDQPGMLAMANSGPNTNGSQFFINTSPQPDFNGKYPIFGRVVQGLDVVKSLAPRDPSAGAPLSDADRILSITIEEQ</sequence>
<dbReference type="PANTHER" id="PTHR45625">
    <property type="entry name" value="PEPTIDYL-PROLYL CIS-TRANS ISOMERASE-RELATED"/>
    <property type="match status" value="1"/>
</dbReference>
<evidence type="ECO:0000256" key="4">
    <source>
        <dbReference type="RuleBase" id="RU363019"/>
    </source>
</evidence>
<accession>A0A0P6X3V8</accession>
<dbReference type="CDD" id="cd00317">
    <property type="entry name" value="cyclophilin"/>
    <property type="match status" value="1"/>
</dbReference>
<dbReference type="EC" id="5.2.1.8" evidence="4"/>
<dbReference type="PROSITE" id="PS50072">
    <property type="entry name" value="CSA_PPIASE_2"/>
    <property type="match status" value="1"/>
</dbReference>
<comment type="catalytic activity">
    <reaction evidence="4">
        <text>[protein]-peptidylproline (omega=180) = [protein]-peptidylproline (omega=0)</text>
        <dbReference type="Rhea" id="RHEA:16237"/>
        <dbReference type="Rhea" id="RHEA-COMP:10747"/>
        <dbReference type="Rhea" id="RHEA-COMP:10748"/>
        <dbReference type="ChEBI" id="CHEBI:83833"/>
        <dbReference type="ChEBI" id="CHEBI:83834"/>
        <dbReference type="EC" id="5.2.1.8"/>
    </reaction>
</comment>
<dbReference type="PANTHER" id="PTHR45625:SF4">
    <property type="entry name" value="PEPTIDYLPROLYL ISOMERASE DOMAIN AND WD REPEAT-CONTAINING PROTEIN 1"/>
    <property type="match status" value="1"/>
</dbReference>
<evidence type="ECO:0000256" key="2">
    <source>
        <dbReference type="ARBA" id="ARBA00023110"/>
    </source>
</evidence>
<evidence type="ECO:0000313" key="6">
    <source>
        <dbReference type="EMBL" id="KPL77686.1"/>
    </source>
</evidence>
<keyword evidence="3 4" id="KW-0413">Isomerase</keyword>
<proteinExistence type="inferred from homology"/>
<evidence type="ECO:0000313" key="7">
    <source>
        <dbReference type="Proteomes" id="UP000050417"/>
    </source>
</evidence>
<gene>
    <name evidence="6" type="ORF">ADN00_08670</name>
</gene>
<dbReference type="AlphaFoldDB" id="A0A0P6X3V8"/>
<dbReference type="STRING" id="1134406.ADN00_08670"/>
<keyword evidence="7" id="KW-1185">Reference proteome</keyword>
<dbReference type="Pfam" id="PF00160">
    <property type="entry name" value="Pro_isomerase"/>
    <property type="match status" value="1"/>
</dbReference>
<dbReference type="PRINTS" id="PR00153">
    <property type="entry name" value="CSAPPISMRASE"/>
</dbReference>
<name>A0A0P6X3V8_9CHLR</name>
<keyword evidence="2 4" id="KW-0697">Rotamase</keyword>